<protein>
    <submittedName>
        <fullName evidence="2">Class I SAM-dependent methyltransferase</fullName>
    </submittedName>
</protein>
<proteinExistence type="predicted"/>
<organism evidence="2 3">
    <name type="scientific">Dyella soli</name>
    <dbReference type="NCBI Taxonomy" id="522319"/>
    <lineage>
        <taxon>Bacteria</taxon>
        <taxon>Pseudomonadati</taxon>
        <taxon>Pseudomonadota</taxon>
        <taxon>Gammaproteobacteria</taxon>
        <taxon>Lysobacterales</taxon>
        <taxon>Rhodanobacteraceae</taxon>
        <taxon>Dyella</taxon>
    </lineage>
</organism>
<dbReference type="PANTHER" id="PTHR43464">
    <property type="entry name" value="METHYLTRANSFERASE"/>
    <property type="match status" value="1"/>
</dbReference>
<comment type="caution">
    <text evidence="2">The sequence shown here is derived from an EMBL/GenBank/DDBJ whole genome shotgun (WGS) entry which is preliminary data.</text>
</comment>
<name>A0A4R0Z0P7_9GAMM</name>
<dbReference type="CDD" id="cd02440">
    <property type="entry name" value="AdoMet_MTases"/>
    <property type="match status" value="1"/>
</dbReference>
<keyword evidence="3" id="KW-1185">Reference proteome</keyword>
<keyword evidence="2" id="KW-0489">Methyltransferase</keyword>
<dbReference type="GO" id="GO:0032259">
    <property type="term" value="P:methylation"/>
    <property type="evidence" value="ECO:0007669"/>
    <property type="project" value="UniProtKB-KW"/>
</dbReference>
<dbReference type="Proteomes" id="UP000291822">
    <property type="component" value="Unassembled WGS sequence"/>
</dbReference>
<dbReference type="AlphaFoldDB" id="A0A4R0Z0P7"/>
<evidence type="ECO:0000313" key="2">
    <source>
        <dbReference type="EMBL" id="TCI12948.1"/>
    </source>
</evidence>
<dbReference type="InterPro" id="IPR041698">
    <property type="entry name" value="Methyltransf_25"/>
</dbReference>
<feature type="domain" description="Methyltransferase" evidence="1">
    <location>
        <begin position="73"/>
        <end position="167"/>
    </location>
</feature>
<gene>
    <name evidence="2" type="ORF">EZM97_06435</name>
</gene>
<dbReference type="SUPFAM" id="SSF53335">
    <property type="entry name" value="S-adenosyl-L-methionine-dependent methyltransferases"/>
    <property type="match status" value="1"/>
</dbReference>
<dbReference type="InterPro" id="IPR029063">
    <property type="entry name" value="SAM-dependent_MTases_sf"/>
</dbReference>
<dbReference type="EMBL" id="SJTG01000001">
    <property type="protein sequence ID" value="TCI12948.1"/>
    <property type="molecule type" value="Genomic_DNA"/>
</dbReference>
<evidence type="ECO:0000313" key="3">
    <source>
        <dbReference type="Proteomes" id="UP000291822"/>
    </source>
</evidence>
<sequence>MRQHHTNTQFRAEQGPGREDELCEARLLDTQRAFDSVAADYDGPRGNNELIQRMRATMWATVQQRVPTGGALLDLGCGTGLDALEFARLGYQVLATDWSPAMVGRTQARAAFAGLESRLLAEHVGTHQLDRIQDEFDGIYSNFGPLNCVPDLRAVSRECARLLRPGGTLVFSVIGRLCPWEVVHYVMRGRLRRAAIRGRRGPTAVGMNKHTIWTSYYTPREFYRAFAGDFALERYQAMSLFMPPPYLVDYYRRHRRWCNAMGWLDDRLGALPLLRGMGDHFLIVMRKRDEHGR</sequence>
<dbReference type="Gene3D" id="3.40.50.150">
    <property type="entry name" value="Vaccinia Virus protein VP39"/>
    <property type="match status" value="1"/>
</dbReference>
<dbReference type="Pfam" id="PF13649">
    <property type="entry name" value="Methyltransf_25"/>
    <property type="match status" value="1"/>
</dbReference>
<keyword evidence="2" id="KW-0808">Transferase</keyword>
<dbReference type="GO" id="GO:0008168">
    <property type="term" value="F:methyltransferase activity"/>
    <property type="evidence" value="ECO:0007669"/>
    <property type="project" value="UniProtKB-KW"/>
</dbReference>
<evidence type="ECO:0000259" key="1">
    <source>
        <dbReference type="Pfam" id="PF13649"/>
    </source>
</evidence>
<accession>A0A4R0Z0P7</accession>
<dbReference type="PANTHER" id="PTHR43464:SF92">
    <property type="entry name" value="SLR1071 PROTEIN"/>
    <property type="match status" value="1"/>
</dbReference>
<dbReference type="RefSeq" id="WP_131150271.1">
    <property type="nucleotide sequence ID" value="NZ_SJTG01000001.1"/>
</dbReference>
<reference evidence="2 3" key="1">
    <citation type="submission" date="2019-02" db="EMBL/GenBank/DDBJ databases">
        <title>Dyella amyloliquefaciens sp. nov., isolated from forest soil.</title>
        <authorList>
            <person name="Gao Z.-H."/>
            <person name="Qiu L.-H."/>
        </authorList>
    </citation>
    <scope>NUCLEOTIDE SEQUENCE [LARGE SCALE GENOMIC DNA]</scope>
    <source>
        <strain evidence="2 3">KACC 12747</strain>
    </source>
</reference>